<keyword evidence="2" id="KW-1185">Reference proteome</keyword>
<evidence type="ECO:0000313" key="2">
    <source>
        <dbReference type="Proteomes" id="UP000606889"/>
    </source>
</evidence>
<proteinExistence type="predicted"/>
<protein>
    <submittedName>
        <fullName evidence="1">Uncharacterized protein</fullName>
    </submittedName>
</protein>
<accession>A0ABR7EEZ6</accession>
<dbReference type="RefSeq" id="WP_186857856.1">
    <property type="nucleotide sequence ID" value="NZ_JACOON010000004.1"/>
</dbReference>
<reference evidence="1 2" key="1">
    <citation type="submission" date="2020-08" db="EMBL/GenBank/DDBJ databases">
        <title>Genome public.</title>
        <authorList>
            <person name="Liu C."/>
            <person name="Sun Q."/>
        </authorList>
    </citation>
    <scope>NUCLEOTIDE SEQUENCE [LARGE SCALE GENOMIC DNA]</scope>
    <source>
        <strain evidence="1 2">NSJ-35</strain>
    </source>
</reference>
<organism evidence="1 2">
    <name type="scientific">Christensenella tenuis</name>
    <dbReference type="NCBI Taxonomy" id="2763033"/>
    <lineage>
        <taxon>Bacteria</taxon>
        <taxon>Bacillati</taxon>
        <taxon>Bacillota</taxon>
        <taxon>Clostridia</taxon>
        <taxon>Christensenellales</taxon>
        <taxon>Christensenellaceae</taxon>
        <taxon>Christensenella</taxon>
    </lineage>
</organism>
<dbReference type="Proteomes" id="UP000606889">
    <property type="component" value="Unassembled WGS sequence"/>
</dbReference>
<dbReference type="EMBL" id="JACOON010000004">
    <property type="protein sequence ID" value="MBC5648347.1"/>
    <property type="molecule type" value="Genomic_DNA"/>
</dbReference>
<name>A0ABR7EEZ6_9FIRM</name>
<evidence type="ECO:0000313" key="1">
    <source>
        <dbReference type="EMBL" id="MBC5648347.1"/>
    </source>
</evidence>
<comment type="caution">
    <text evidence="1">The sequence shown here is derived from an EMBL/GenBank/DDBJ whole genome shotgun (WGS) entry which is preliminary data.</text>
</comment>
<gene>
    <name evidence="1" type="ORF">H8S18_08360</name>
</gene>
<sequence>MEDHSGLPASGGLCMARTGERALGNRPRFGSGERAAAGAGKRAGCGVRGEGIAGTALYCRRKAHGLK</sequence>